<organism evidence="7 8">
    <name type="scientific">Sphingorhabdus lacus</name>
    <dbReference type="NCBI Taxonomy" id="392610"/>
    <lineage>
        <taxon>Bacteria</taxon>
        <taxon>Pseudomonadati</taxon>
        <taxon>Pseudomonadota</taxon>
        <taxon>Alphaproteobacteria</taxon>
        <taxon>Sphingomonadales</taxon>
        <taxon>Sphingomonadaceae</taxon>
        <taxon>Sphingorhabdus</taxon>
    </lineage>
</organism>
<keyword evidence="4" id="KW-0676">Redox-active center</keyword>
<evidence type="ECO:0000256" key="1">
    <source>
        <dbReference type="ARBA" id="ARBA00022729"/>
    </source>
</evidence>
<sequence>MNDIVKNNRIPLVIAALGTVLLIIVGVYFFERQSPDAFSAISGKNAEQATSAADSAVAAAGMSDAQREATKALVRATLLENPEIITEAVEILQQRESAKRLSSVQDKVTTPFPGAEAGNPKGDVTLVEFTDYSCGFCRASVADVKRLLKDDGNIHLIYRELPILSPASREAAAWALAAAQQGKHQAFHDAMFDAGPPNAQSIRAAATKAGLNIAAAEVFAASSKAKAEIESNLALMQQVGFNGTPTFVIGSQILEGALGYDALKDAIAKARKQK</sequence>
<dbReference type="AlphaFoldDB" id="A0A6I6L2M9"/>
<evidence type="ECO:0000313" key="7">
    <source>
        <dbReference type="EMBL" id="QGY79579.1"/>
    </source>
</evidence>
<dbReference type="PROSITE" id="PS51352">
    <property type="entry name" value="THIOREDOXIN_2"/>
    <property type="match status" value="1"/>
</dbReference>
<dbReference type="InterPro" id="IPR001853">
    <property type="entry name" value="DSBA-like_thioredoxin_dom"/>
</dbReference>
<name>A0A6I6L2M9_9SPHN</name>
<keyword evidence="2" id="KW-0560">Oxidoreductase</keyword>
<dbReference type="InterPro" id="IPR036249">
    <property type="entry name" value="Thioredoxin-like_sf"/>
</dbReference>
<dbReference type="InterPro" id="IPR041205">
    <property type="entry name" value="ScsC_N"/>
</dbReference>
<dbReference type="RefSeq" id="WP_158897980.1">
    <property type="nucleotide sequence ID" value="NZ_CP035733.1"/>
</dbReference>
<dbReference type="PANTHER" id="PTHR13887">
    <property type="entry name" value="GLUTATHIONE S-TRANSFERASE KAPPA"/>
    <property type="match status" value="1"/>
</dbReference>
<dbReference type="OrthoDB" id="9780147at2"/>
<keyword evidence="3" id="KW-1015">Disulfide bond</keyword>
<evidence type="ECO:0000256" key="5">
    <source>
        <dbReference type="SAM" id="Phobius"/>
    </source>
</evidence>
<dbReference type="InterPro" id="IPR013766">
    <property type="entry name" value="Thioredoxin_domain"/>
</dbReference>
<proteinExistence type="predicted"/>
<keyword evidence="8" id="KW-1185">Reference proteome</keyword>
<dbReference type="Pfam" id="PF18312">
    <property type="entry name" value="ScsC_N"/>
    <property type="match status" value="1"/>
</dbReference>
<keyword evidence="5" id="KW-0812">Transmembrane</keyword>
<dbReference type="Proteomes" id="UP000428803">
    <property type="component" value="Chromosome"/>
</dbReference>
<evidence type="ECO:0000256" key="3">
    <source>
        <dbReference type="ARBA" id="ARBA00023157"/>
    </source>
</evidence>
<evidence type="ECO:0000256" key="4">
    <source>
        <dbReference type="ARBA" id="ARBA00023284"/>
    </source>
</evidence>
<protein>
    <submittedName>
        <fullName evidence="7">DsbA family protein</fullName>
    </submittedName>
</protein>
<reference evidence="8" key="1">
    <citation type="submission" date="2019-01" db="EMBL/GenBank/DDBJ databases">
        <title>Sphingorhabdus lacus sp.nov., isolated from an oligotrophic freshwater lake.</title>
        <authorList>
            <person name="Park M."/>
        </authorList>
    </citation>
    <scope>NUCLEOTIDE SEQUENCE [LARGE SCALE GENOMIC DNA]</scope>
    <source>
        <strain evidence="8">IMCC1753</strain>
    </source>
</reference>
<accession>A0A6I6L2M9</accession>
<dbReference type="PANTHER" id="PTHR13887:SF14">
    <property type="entry name" value="DISULFIDE BOND FORMATION PROTEIN D"/>
    <property type="match status" value="1"/>
</dbReference>
<dbReference type="EMBL" id="CP035733">
    <property type="protein sequence ID" value="QGY79579.1"/>
    <property type="molecule type" value="Genomic_DNA"/>
</dbReference>
<evidence type="ECO:0000259" key="6">
    <source>
        <dbReference type="PROSITE" id="PS51352"/>
    </source>
</evidence>
<dbReference type="GO" id="GO:0016491">
    <property type="term" value="F:oxidoreductase activity"/>
    <property type="evidence" value="ECO:0007669"/>
    <property type="project" value="UniProtKB-KW"/>
</dbReference>
<evidence type="ECO:0000256" key="2">
    <source>
        <dbReference type="ARBA" id="ARBA00023002"/>
    </source>
</evidence>
<feature type="domain" description="Thioredoxin" evidence="6">
    <location>
        <begin position="106"/>
        <end position="272"/>
    </location>
</feature>
<dbReference type="Gene3D" id="3.40.30.10">
    <property type="entry name" value="Glutaredoxin"/>
    <property type="match status" value="1"/>
</dbReference>
<dbReference type="Pfam" id="PF01323">
    <property type="entry name" value="DSBA"/>
    <property type="match status" value="1"/>
</dbReference>
<feature type="transmembrane region" description="Helical" evidence="5">
    <location>
        <begin position="12"/>
        <end position="30"/>
    </location>
</feature>
<evidence type="ECO:0000313" key="8">
    <source>
        <dbReference type="Proteomes" id="UP000428803"/>
    </source>
</evidence>
<keyword evidence="5" id="KW-0472">Membrane</keyword>
<gene>
    <name evidence="7" type="ORF">EUU25_02460</name>
</gene>
<keyword evidence="1" id="KW-0732">Signal</keyword>
<dbReference type="CDD" id="cd03023">
    <property type="entry name" value="DsbA_Com1_like"/>
    <property type="match status" value="1"/>
</dbReference>
<keyword evidence="5" id="KW-1133">Transmembrane helix</keyword>
<dbReference type="KEGG" id="slaa:EUU25_02460"/>
<dbReference type="SUPFAM" id="SSF52833">
    <property type="entry name" value="Thioredoxin-like"/>
    <property type="match status" value="1"/>
</dbReference>